<name>A0A0A9EF87_ARUDO</name>
<dbReference type="EMBL" id="GBRH01200247">
    <property type="protein sequence ID" value="JAD97648.1"/>
    <property type="molecule type" value="Transcribed_RNA"/>
</dbReference>
<evidence type="ECO:0000256" key="1">
    <source>
        <dbReference type="SAM" id="MobiDB-lite"/>
    </source>
</evidence>
<accession>A0A0A9EF87</accession>
<proteinExistence type="predicted"/>
<dbReference type="AlphaFoldDB" id="A0A0A9EF87"/>
<reference evidence="2" key="1">
    <citation type="submission" date="2014-09" db="EMBL/GenBank/DDBJ databases">
        <authorList>
            <person name="Magalhaes I.L.F."/>
            <person name="Oliveira U."/>
            <person name="Santos F.R."/>
            <person name="Vidigal T.H.D.A."/>
            <person name="Brescovit A.D."/>
            <person name="Santos A.J."/>
        </authorList>
    </citation>
    <scope>NUCLEOTIDE SEQUENCE</scope>
    <source>
        <tissue evidence="2">Shoot tissue taken approximately 20 cm above the soil surface</tissue>
    </source>
</reference>
<sequence length="33" mass="3383">MCGGRGDNPLRRRAVRVASGVQAAATAVSRKGN</sequence>
<feature type="region of interest" description="Disordered" evidence="1">
    <location>
        <begin position="1"/>
        <end position="33"/>
    </location>
</feature>
<reference evidence="2" key="2">
    <citation type="journal article" date="2015" name="Data Brief">
        <title>Shoot transcriptome of the giant reed, Arundo donax.</title>
        <authorList>
            <person name="Barrero R.A."/>
            <person name="Guerrero F.D."/>
            <person name="Moolhuijzen P."/>
            <person name="Goolsby J.A."/>
            <person name="Tidwell J."/>
            <person name="Bellgard S.E."/>
            <person name="Bellgard M.I."/>
        </authorList>
    </citation>
    <scope>NUCLEOTIDE SEQUENCE</scope>
    <source>
        <tissue evidence="2">Shoot tissue taken approximately 20 cm above the soil surface</tissue>
    </source>
</reference>
<organism evidence="2">
    <name type="scientific">Arundo donax</name>
    <name type="common">Giant reed</name>
    <name type="synonym">Donax arundinaceus</name>
    <dbReference type="NCBI Taxonomy" id="35708"/>
    <lineage>
        <taxon>Eukaryota</taxon>
        <taxon>Viridiplantae</taxon>
        <taxon>Streptophyta</taxon>
        <taxon>Embryophyta</taxon>
        <taxon>Tracheophyta</taxon>
        <taxon>Spermatophyta</taxon>
        <taxon>Magnoliopsida</taxon>
        <taxon>Liliopsida</taxon>
        <taxon>Poales</taxon>
        <taxon>Poaceae</taxon>
        <taxon>PACMAD clade</taxon>
        <taxon>Arundinoideae</taxon>
        <taxon>Arundineae</taxon>
        <taxon>Arundo</taxon>
    </lineage>
</organism>
<evidence type="ECO:0000313" key="2">
    <source>
        <dbReference type="EMBL" id="JAD97648.1"/>
    </source>
</evidence>
<protein>
    <submittedName>
        <fullName evidence="2">Uncharacterized protein</fullName>
    </submittedName>
</protein>